<proteinExistence type="predicted"/>
<dbReference type="PANTHER" id="PTHR45835:SF108">
    <property type="entry name" value="INTEGRASE ZINC-BINDING DOMAIN-CONTAINING PROTEIN"/>
    <property type="match status" value="1"/>
</dbReference>
<dbReference type="SUPFAM" id="SSF53098">
    <property type="entry name" value="Ribonuclease H-like"/>
    <property type="match status" value="1"/>
</dbReference>
<name>A0AAF0V9B7_SOLVR</name>
<dbReference type="Proteomes" id="UP001234989">
    <property type="component" value="Chromosome 12"/>
</dbReference>
<dbReference type="EMBL" id="CP133623">
    <property type="protein sequence ID" value="WMV59128.1"/>
    <property type="molecule type" value="Genomic_DNA"/>
</dbReference>
<dbReference type="InterPro" id="IPR012337">
    <property type="entry name" value="RNaseH-like_sf"/>
</dbReference>
<evidence type="ECO:0000313" key="1">
    <source>
        <dbReference type="EMBL" id="WMV59128.1"/>
    </source>
</evidence>
<sequence length="260" mass="30188">MEEIKAKQSEDENLNELKKKTVIGKAQDTTLNAEGFLQRMSIPEWKWERIAMDYVVGLPKTLRKFDSIWVVVDRLTKSAHFILVRIDYNAKQLAKVYVKEIVRLQEVPISIILDRDENFFLKDFDFRGIGESTSSDDEDRFGPTVNMSAFFSYGLVKALSMRLLALVYMLWGPDDDVEDIREAAMEDMKKTEELELKKNQQETKAIETSRKAIPSMEKCKKQLRIANSDFMEKMEDKFLNLVSKVEEKDKAITTFMLSAE</sequence>
<organism evidence="1 2">
    <name type="scientific">Solanum verrucosum</name>
    <dbReference type="NCBI Taxonomy" id="315347"/>
    <lineage>
        <taxon>Eukaryota</taxon>
        <taxon>Viridiplantae</taxon>
        <taxon>Streptophyta</taxon>
        <taxon>Embryophyta</taxon>
        <taxon>Tracheophyta</taxon>
        <taxon>Spermatophyta</taxon>
        <taxon>Magnoliopsida</taxon>
        <taxon>eudicotyledons</taxon>
        <taxon>Gunneridae</taxon>
        <taxon>Pentapetalae</taxon>
        <taxon>asterids</taxon>
        <taxon>lamiids</taxon>
        <taxon>Solanales</taxon>
        <taxon>Solanaceae</taxon>
        <taxon>Solanoideae</taxon>
        <taxon>Solaneae</taxon>
        <taxon>Solanum</taxon>
    </lineage>
</organism>
<accession>A0AAF0V9B7</accession>
<evidence type="ECO:0000313" key="2">
    <source>
        <dbReference type="Proteomes" id="UP001234989"/>
    </source>
</evidence>
<protein>
    <submittedName>
        <fullName evidence="1">Uncharacterized protein</fullName>
    </submittedName>
</protein>
<dbReference type="GO" id="GO:0003676">
    <property type="term" value="F:nucleic acid binding"/>
    <property type="evidence" value="ECO:0007669"/>
    <property type="project" value="InterPro"/>
</dbReference>
<keyword evidence="2" id="KW-1185">Reference proteome</keyword>
<dbReference type="Gene3D" id="3.30.420.10">
    <property type="entry name" value="Ribonuclease H-like superfamily/Ribonuclease H"/>
    <property type="match status" value="1"/>
</dbReference>
<dbReference type="PANTHER" id="PTHR45835">
    <property type="entry name" value="YALI0A06105P"/>
    <property type="match status" value="1"/>
</dbReference>
<reference evidence="1" key="1">
    <citation type="submission" date="2023-08" db="EMBL/GenBank/DDBJ databases">
        <title>A de novo genome assembly of Solanum verrucosum Schlechtendal, a Mexican diploid species geographically isolated from the other diploid A-genome species in potato relatives.</title>
        <authorList>
            <person name="Hosaka K."/>
        </authorList>
    </citation>
    <scope>NUCLEOTIDE SEQUENCE</scope>
    <source>
        <tissue evidence="1">Young leaves</tissue>
    </source>
</reference>
<dbReference type="InterPro" id="IPR036397">
    <property type="entry name" value="RNaseH_sf"/>
</dbReference>
<gene>
    <name evidence="1" type="ORF">MTR67_052513</name>
</gene>
<dbReference type="AlphaFoldDB" id="A0AAF0V9B7"/>